<dbReference type="PANTHER" id="PTHR24305:SF166">
    <property type="entry name" value="CYTOCHROME P450 12A4, MITOCHONDRIAL-RELATED"/>
    <property type="match status" value="1"/>
</dbReference>
<dbReference type="InterPro" id="IPR036396">
    <property type="entry name" value="Cyt_P450_sf"/>
</dbReference>
<comment type="similarity">
    <text evidence="1">Belongs to the cytochrome P450 family.</text>
</comment>
<dbReference type="AlphaFoldDB" id="A0A9X1LBL0"/>
<name>A0A9X1LBL0_9PROT</name>
<dbReference type="InterPro" id="IPR050121">
    <property type="entry name" value="Cytochrome_P450_monoxygenase"/>
</dbReference>
<protein>
    <submittedName>
        <fullName evidence="2">Cytochrome P450</fullName>
    </submittedName>
</protein>
<reference evidence="2" key="1">
    <citation type="submission" date="2021-10" db="EMBL/GenBank/DDBJ databases">
        <title>Roseicella aerolatum sp. nov., isolated from aerosols of e-waste dismantling site.</title>
        <authorList>
            <person name="Qin T."/>
        </authorList>
    </citation>
    <scope>NUCLEOTIDE SEQUENCE</scope>
    <source>
        <strain evidence="2">GB24</strain>
    </source>
</reference>
<evidence type="ECO:0000313" key="2">
    <source>
        <dbReference type="EMBL" id="MCB4823300.1"/>
    </source>
</evidence>
<evidence type="ECO:0000256" key="1">
    <source>
        <dbReference type="ARBA" id="ARBA00010617"/>
    </source>
</evidence>
<dbReference type="GO" id="GO:0020037">
    <property type="term" value="F:heme binding"/>
    <property type="evidence" value="ECO:0007669"/>
    <property type="project" value="InterPro"/>
</dbReference>
<organism evidence="2 3">
    <name type="scientific">Roseicella aerolata</name>
    <dbReference type="NCBI Taxonomy" id="2883479"/>
    <lineage>
        <taxon>Bacteria</taxon>
        <taxon>Pseudomonadati</taxon>
        <taxon>Pseudomonadota</taxon>
        <taxon>Alphaproteobacteria</taxon>
        <taxon>Acetobacterales</taxon>
        <taxon>Roseomonadaceae</taxon>
        <taxon>Roseicella</taxon>
    </lineage>
</organism>
<dbReference type="InterPro" id="IPR001128">
    <property type="entry name" value="Cyt_P450"/>
</dbReference>
<dbReference type="Proteomes" id="UP001139311">
    <property type="component" value="Unassembled WGS sequence"/>
</dbReference>
<comment type="caution">
    <text evidence="2">The sequence shown here is derived from an EMBL/GenBank/DDBJ whole genome shotgun (WGS) entry which is preliminary data.</text>
</comment>
<proteinExistence type="inferred from homology"/>
<evidence type="ECO:0000313" key="3">
    <source>
        <dbReference type="Proteomes" id="UP001139311"/>
    </source>
</evidence>
<keyword evidence="3" id="KW-1185">Reference proteome</keyword>
<dbReference type="EMBL" id="JAJAQI010000025">
    <property type="protein sequence ID" value="MCB4823300.1"/>
    <property type="molecule type" value="Genomic_DNA"/>
</dbReference>
<dbReference type="Gene3D" id="1.10.630.10">
    <property type="entry name" value="Cytochrome P450"/>
    <property type="match status" value="1"/>
</dbReference>
<accession>A0A9X1LBL0</accession>
<dbReference type="RefSeq" id="WP_226609843.1">
    <property type="nucleotide sequence ID" value="NZ_JAJAQI010000025.1"/>
</dbReference>
<dbReference type="GO" id="GO:0004497">
    <property type="term" value="F:monooxygenase activity"/>
    <property type="evidence" value="ECO:0007669"/>
    <property type="project" value="InterPro"/>
</dbReference>
<dbReference type="SUPFAM" id="SSF48264">
    <property type="entry name" value="Cytochrome P450"/>
    <property type="match status" value="1"/>
</dbReference>
<dbReference type="Pfam" id="PF00067">
    <property type="entry name" value="p450"/>
    <property type="match status" value="1"/>
</dbReference>
<sequence>MSAGTYSMGDRIPVASIADTTAALAEVVLPTFAKGVIIRRPKVMRLAERMDLDRRAVRRMQKLRETYGDGPLMLRLPLRNQALILSPGDVQRVLEGTPHPFSPASAEKTAALAHLEPKASLISEGPERTERRRFNEEVLDSRRDVHRMAGHFMEVVGQEAAGMLEAARAQKELSWDEFFTGWYRIVRRVVLGDAARDDYELTDMLAKLRAAGNWAFLHPGHKGRLERFHRRVDEHLRRAEPGTLAAVIAATPHTPETAPSHQVAHWFFAFDPGGMSTFRGLALLLAHPEQEARARREIAEAGPGGRANLPFLRAAILEALRLWPTTPVILRETREETLWRGGAMPKDTSVLIFAPFFHRDDANLPHADTFHPDLWLDGPRQGGWPLVPFSGGPGICPARNLVPMLGSATIAALLASGRLALKDPSRLDASRPMPALLDNYTLAFVPHS</sequence>
<dbReference type="PANTHER" id="PTHR24305">
    <property type="entry name" value="CYTOCHROME P450"/>
    <property type="match status" value="1"/>
</dbReference>
<dbReference type="GO" id="GO:0016705">
    <property type="term" value="F:oxidoreductase activity, acting on paired donors, with incorporation or reduction of molecular oxygen"/>
    <property type="evidence" value="ECO:0007669"/>
    <property type="project" value="InterPro"/>
</dbReference>
<dbReference type="GO" id="GO:0005506">
    <property type="term" value="F:iron ion binding"/>
    <property type="evidence" value="ECO:0007669"/>
    <property type="project" value="InterPro"/>
</dbReference>
<gene>
    <name evidence="2" type="ORF">LHA35_16325</name>
</gene>